<comment type="subcellular location">
    <subcellularLocation>
        <location evidence="7">Plastid</location>
        <location evidence="7">Chloroplast</location>
    </subcellularLocation>
</comment>
<evidence type="ECO:0000256" key="1">
    <source>
        <dbReference type="ARBA" id="ARBA00007151"/>
    </source>
</evidence>
<keyword evidence="2 7" id="KW-0699">rRNA-binding</keyword>
<name>A0A6H1U5W2_9CHLO</name>
<keyword evidence="4 7" id="KW-0689">Ribosomal protein</keyword>
<dbReference type="Pfam" id="PF00177">
    <property type="entry name" value="Ribosomal_S7"/>
    <property type="match status" value="1"/>
</dbReference>
<dbReference type="GO" id="GO:0009507">
    <property type="term" value="C:chloroplast"/>
    <property type="evidence" value="ECO:0007669"/>
    <property type="project" value="UniProtKB-SubCell"/>
</dbReference>
<comment type="similarity">
    <text evidence="1 7">Belongs to the universal ribosomal protein uS7 family.</text>
</comment>
<evidence type="ECO:0000313" key="9">
    <source>
        <dbReference type="EMBL" id="QIZ74288.1"/>
    </source>
</evidence>
<dbReference type="GO" id="GO:0003735">
    <property type="term" value="F:structural constituent of ribosome"/>
    <property type="evidence" value="ECO:0007669"/>
    <property type="project" value="InterPro"/>
</dbReference>
<evidence type="ECO:0000259" key="8">
    <source>
        <dbReference type="Pfam" id="PF00177"/>
    </source>
</evidence>
<evidence type="ECO:0000256" key="6">
    <source>
        <dbReference type="ARBA" id="ARBA00035151"/>
    </source>
</evidence>
<keyword evidence="5 7" id="KW-0687">Ribonucleoprotein</keyword>
<comment type="subunit">
    <text evidence="7">Part of the 30S ribosomal subunit.</text>
</comment>
<dbReference type="GO" id="GO:0006412">
    <property type="term" value="P:translation"/>
    <property type="evidence" value="ECO:0007669"/>
    <property type="project" value="UniProtKB-UniRule"/>
</dbReference>
<gene>
    <name evidence="7 9" type="primary">rps7</name>
</gene>
<dbReference type="Gene3D" id="1.10.455.10">
    <property type="entry name" value="Ribosomal protein S7 domain"/>
    <property type="match status" value="1"/>
</dbReference>
<keyword evidence="9" id="KW-0150">Chloroplast</keyword>
<dbReference type="PANTHER" id="PTHR11205">
    <property type="entry name" value="RIBOSOMAL PROTEIN S7"/>
    <property type="match status" value="1"/>
</dbReference>
<protein>
    <recommendedName>
        <fullName evidence="6 7">Small ribosomal subunit protein uS7c</fullName>
    </recommendedName>
</protein>
<proteinExistence type="inferred from homology"/>
<keyword evidence="9" id="KW-0934">Plastid</keyword>
<dbReference type="InterPro" id="IPR000235">
    <property type="entry name" value="Ribosomal_uS7"/>
</dbReference>
<dbReference type="GO" id="GO:0019843">
    <property type="term" value="F:rRNA binding"/>
    <property type="evidence" value="ECO:0007669"/>
    <property type="project" value="UniProtKB-UniRule"/>
</dbReference>
<dbReference type="HAMAP" id="MF_00480_B">
    <property type="entry name" value="Ribosomal_uS7_B"/>
    <property type="match status" value="1"/>
</dbReference>
<evidence type="ECO:0000256" key="2">
    <source>
        <dbReference type="ARBA" id="ARBA00022730"/>
    </source>
</evidence>
<feature type="domain" description="Small ribosomal subunit protein uS7" evidence="8">
    <location>
        <begin position="3"/>
        <end position="149"/>
    </location>
</feature>
<sequence>MARKGAPKKRVLLPDPIYNKVSVHMLVNRILKNGKKSIAYRIVYSVFRKISDNMNQNPVEVWENALNNVKPRVEVKPRRRAGSIQQVPRVMPSSERARAIAIRWIVAACQKRAGKDMISKLFSEVTEAANKNGAAFRKKEELHKMALSNLMNSRRPDKIVKAITEQSEMNEENNLY</sequence>
<dbReference type="InterPro" id="IPR023798">
    <property type="entry name" value="Ribosomal_uS7_dom"/>
</dbReference>
<comment type="function">
    <text evidence="7">One of the primary rRNA binding proteins, it binds directly to 16S rRNA where it nucleates assembly of the head domain of the 30S subunit.</text>
</comment>
<dbReference type="NCBIfam" id="TIGR01029">
    <property type="entry name" value="rpsG_bact"/>
    <property type="match status" value="1"/>
</dbReference>
<evidence type="ECO:0000256" key="7">
    <source>
        <dbReference type="HAMAP-Rule" id="MF_00480"/>
    </source>
</evidence>
<evidence type="ECO:0000256" key="4">
    <source>
        <dbReference type="ARBA" id="ARBA00022980"/>
    </source>
</evidence>
<geneLocation type="chloroplast" evidence="9"/>
<reference evidence="9" key="1">
    <citation type="submission" date="2019-11" db="EMBL/GenBank/DDBJ databases">
        <title>The Chloroplast Genome of the Green Alga Uronema sp.</title>
        <authorList>
            <person name="Liu B."/>
        </authorList>
    </citation>
    <scope>NUCLEOTIDE SEQUENCE</scope>
</reference>
<dbReference type="GO" id="GO:0015935">
    <property type="term" value="C:small ribosomal subunit"/>
    <property type="evidence" value="ECO:0007669"/>
    <property type="project" value="InterPro"/>
</dbReference>
<keyword evidence="3 7" id="KW-0694">RNA-binding</keyword>
<dbReference type="SUPFAM" id="SSF47973">
    <property type="entry name" value="Ribosomal protein S7"/>
    <property type="match status" value="1"/>
</dbReference>
<dbReference type="InterPro" id="IPR036823">
    <property type="entry name" value="Ribosomal_uS7_dom_sf"/>
</dbReference>
<evidence type="ECO:0000256" key="5">
    <source>
        <dbReference type="ARBA" id="ARBA00023274"/>
    </source>
</evidence>
<evidence type="ECO:0000256" key="3">
    <source>
        <dbReference type="ARBA" id="ARBA00022884"/>
    </source>
</evidence>
<dbReference type="AlphaFoldDB" id="A0A6H1U5W2"/>
<accession>A0A6H1U5W2</accession>
<dbReference type="EMBL" id="MN659374">
    <property type="protein sequence ID" value="QIZ74288.1"/>
    <property type="molecule type" value="Genomic_DNA"/>
</dbReference>
<dbReference type="InterPro" id="IPR005717">
    <property type="entry name" value="Ribosomal_uS7_bac/org-type"/>
</dbReference>
<organism evidence="9">
    <name type="scientific">Uronema sp. FACHB-2429</name>
    <dbReference type="NCBI Taxonomy" id="2725787"/>
    <lineage>
        <taxon>Eukaryota</taxon>
        <taxon>Viridiplantae</taxon>
        <taxon>Chlorophyta</taxon>
        <taxon>core chlorophytes</taxon>
        <taxon>Chlorophyceae</taxon>
        <taxon>OCC clade</taxon>
        <taxon>Chaetophorales</taxon>
        <taxon>Uronemataceae</taxon>
        <taxon>Uronema</taxon>
    </lineage>
</organism>